<evidence type="ECO:0000256" key="5">
    <source>
        <dbReference type="SAM" id="Coils"/>
    </source>
</evidence>
<evidence type="ECO:0000313" key="10">
    <source>
        <dbReference type="Proteomes" id="UP000838412"/>
    </source>
</evidence>
<dbReference type="PROSITE" id="PS01359">
    <property type="entry name" value="ZF_PHD_1"/>
    <property type="match status" value="1"/>
</dbReference>
<feature type="compositionally biased region" description="Gly residues" evidence="6">
    <location>
        <begin position="1163"/>
        <end position="1173"/>
    </location>
</feature>
<feature type="region of interest" description="Disordered" evidence="6">
    <location>
        <begin position="886"/>
        <end position="1058"/>
    </location>
</feature>
<accession>A0A8J9YQA0</accession>
<evidence type="ECO:0000256" key="2">
    <source>
        <dbReference type="ARBA" id="ARBA00022771"/>
    </source>
</evidence>
<dbReference type="Pfam" id="PF13832">
    <property type="entry name" value="zf-HC5HC2H_2"/>
    <property type="match status" value="1"/>
</dbReference>
<reference evidence="9" key="1">
    <citation type="submission" date="2022-01" db="EMBL/GenBank/DDBJ databases">
        <authorList>
            <person name="Braso-Vives M."/>
        </authorList>
    </citation>
    <scope>NUCLEOTIDE SEQUENCE</scope>
</reference>
<feature type="compositionally biased region" description="Polar residues" evidence="6">
    <location>
        <begin position="419"/>
        <end position="429"/>
    </location>
</feature>
<evidence type="ECO:0000259" key="8">
    <source>
        <dbReference type="PROSITE" id="PS51805"/>
    </source>
</evidence>
<dbReference type="CDD" id="cd20901">
    <property type="entry name" value="CC_AF10"/>
    <property type="match status" value="1"/>
</dbReference>
<feature type="compositionally biased region" description="Polar residues" evidence="6">
    <location>
        <begin position="1023"/>
        <end position="1036"/>
    </location>
</feature>
<feature type="compositionally biased region" description="Low complexity" evidence="6">
    <location>
        <begin position="684"/>
        <end position="698"/>
    </location>
</feature>
<dbReference type="Pfam" id="PF13831">
    <property type="entry name" value="PHD_2"/>
    <property type="match status" value="1"/>
</dbReference>
<evidence type="ECO:0000313" key="9">
    <source>
        <dbReference type="EMBL" id="CAH1238002.1"/>
    </source>
</evidence>
<dbReference type="GO" id="GO:0031491">
    <property type="term" value="F:nucleosome binding"/>
    <property type="evidence" value="ECO:0007669"/>
    <property type="project" value="TreeGrafter"/>
</dbReference>
<dbReference type="GO" id="GO:0042393">
    <property type="term" value="F:histone binding"/>
    <property type="evidence" value="ECO:0007669"/>
    <property type="project" value="TreeGrafter"/>
</dbReference>
<feature type="region of interest" description="Disordered" evidence="6">
    <location>
        <begin position="1070"/>
        <end position="1098"/>
    </location>
</feature>
<evidence type="ECO:0000256" key="3">
    <source>
        <dbReference type="ARBA" id="ARBA00022833"/>
    </source>
</evidence>
<feature type="compositionally biased region" description="Polar residues" evidence="6">
    <location>
        <begin position="945"/>
        <end position="958"/>
    </location>
</feature>
<feature type="compositionally biased region" description="Low complexity" evidence="6">
    <location>
        <begin position="982"/>
        <end position="996"/>
    </location>
</feature>
<keyword evidence="1" id="KW-0479">Metal-binding</keyword>
<feature type="region of interest" description="Disordered" evidence="6">
    <location>
        <begin position="384"/>
        <end position="532"/>
    </location>
</feature>
<dbReference type="SMART" id="SM00249">
    <property type="entry name" value="PHD"/>
    <property type="match status" value="2"/>
</dbReference>
<evidence type="ECO:0000256" key="1">
    <source>
        <dbReference type="ARBA" id="ARBA00022723"/>
    </source>
</evidence>
<dbReference type="InterPro" id="IPR013083">
    <property type="entry name" value="Znf_RING/FYVE/PHD"/>
</dbReference>
<feature type="compositionally biased region" description="Polar residues" evidence="6">
    <location>
        <begin position="480"/>
        <end position="490"/>
    </location>
</feature>
<keyword evidence="3" id="KW-0862">Zinc</keyword>
<dbReference type="FunFam" id="3.30.40.10:FF:000053">
    <property type="entry name" value="protein AF-10 isoform X2"/>
    <property type="match status" value="1"/>
</dbReference>
<dbReference type="InterPro" id="IPR011011">
    <property type="entry name" value="Znf_FYVE_PHD"/>
</dbReference>
<dbReference type="InterPro" id="IPR019786">
    <property type="entry name" value="Zinc_finger_PHD-type_CS"/>
</dbReference>
<protein>
    <submittedName>
        <fullName evidence="9">MLLT10 protein</fullName>
    </submittedName>
</protein>
<feature type="compositionally biased region" description="Basic and acidic residues" evidence="6">
    <location>
        <begin position="456"/>
        <end position="468"/>
    </location>
</feature>
<feature type="domain" description="PHD-type" evidence="7">
    <location>
        <begin position="64"/>
        <end position="116"/>
    </location>
</feature>
<dbReference type="CDD" id="cd15672">
    <property type="entry name" value="ePHD_AF10_like"/>
    <property type="match status" value="1"/>
</dbReference>
<feature type="compositionally biased region" description="Low complexity" evidence="6">
    <location>
        <begin position="499"/>
        <end position="531"/>
    </location>
</feature>
<feature type="region of interest" description="Disordered" evidence="6">
    <location>
        <begin position="307"/>
        <end position="364"/>
    </location>
</feature>
<feature type="domain" description="PHD-type" evidence="8">
    <location>
        <begin position="121"/>
        <end position="270"/>
    </location>
</feature>
<dbReference type="EMBL" id="OV696695">
    <property type="protein sequence ID" value="CAH1238002.1"/>
    <property type="molecule type" value="Genomic_DNA"/>
</dbReference>
<feature type="domain" description="PHD-type" evidence="7">
    <location>
        <begin position="207"/>
        <end position="269"/>
    </location>
</feature>
<feature type="compositionally biased region" description="Polar residues" evidence="6">
    <location>
        <begin position="997"/>
        <end position="1015"/>
    </location>
</feature>
<keyword evidence="10" id="KW-1185">Reference proteome</keyword>
<feature type="region of interest" description="Disordered" evidence="6">
    <location>
        <begin position="584"/>
        <end position="633"/>
    </location>
</feature>
<sequence>MLPTRLCSAHAYSPAANVGNSKTRPFSATCLTSEGVFHVPFVGFGVGFRFRCRQKNPGSMKEMVGGCCVCSDEHGWAENPLVYCDGHGCNVAVHQACYGIVQVPTGSWFCRKCESQERAARVKCELCPHREGALKRTDTSVVVTKTMPVPGKATKDKKDAPTTDITLIKDTSWAHVICALYIPEVQFGNVATMEPIILSMVPHDRFNKICYICEESGRESKASSGACMTCNKNGCRQSFHVTCAQMGGLLCEEQGNYQNVKYCGYCSHHYSKLVKNELGFLQGPVDPQQPKKDSNIKPIPAFRYQLTDSYTSPDRPTPAPSKPQQRHKKADREKTVKPKKLKVAETVTTSAPDTPPSSSPAAMNSMFSSSLRSLEETTQKFTSANFIESPGPPQLTPIQPNYEGPPVVLKKKPGRKPNSAKNAASNQNHNQDKNSESSITSASEFHGFTPMDTSQDSDKQSRTSDDNNSKPPTPQPRPPSLTSNHSSASCPSEPANQRVATPVSVASTTVSVTTTSAMSTTTASKSTSAVSPHQAYESSFQDFIKSKYGTTAGNMTLNMNSTSSSTTAVATATTTTTTVTALAQENSASTISQPSQAVKRPRAAKSGDKPEKKKHRISKKKHDGPGRPPKTKTVKELVTMQQQAVENAQRALQSPTGIQSGYSNRDNVTTMYASVLGQQNGPMSQVSPTQSTSSNTSPRIPSAAGPRELQSQTDDQIIGIPHQRQTDDGGLLSQMQARDARPAHPYQLNMNHATFSSDLLRRRDLDGASAVDPPTLSTPSVTALNGPRHPSGGSSRGPLSPRFSDGPNHSMQPFPTSIEQLLERQWNEGSQFLMEQAAHFDIATLLSCLHQLRQENQRLEDHVHTLLARRDHLLAVTARLSVPLNAQATPQGSPGNNPLQGIALQQNGNPHRNNSPGSLPSTPLTNQLPGGGVGEPHPSPVQGRSPASNPGPSPQRSSAHAELSLSMQDLNQQLSAGRKSKSPGSSQRSSTPQQSRANRSTPNHMPNLTSKNISPNLAAHEPSMSNHVSDNSAETNPNHKKPGLSSSLGQLPAQEHNPHPSVISEIAKGHGHVNQAKGQSSQDNPGHHPVMKGHGHQGDMMPVMMAGREMGTLQMLTEQQRQALFYQQQQMSQLLQQQQQLSPELVYQLMHRQMVAGMLQQGMGPGDGHGPAGIGQMDSHGPQDSTAKKSEKTSKSSQKNKK</sequence>
<dbReference type="OrthoDB" id="20839at2759"/>
<evidence type="ECO:0000259" key="7">
    <source>
        <dbReference type="PROSITE" id="PS50016"/>
    </source>
</evidence>
<dbReference type="GO" id="GO:0006357">
    <property type="term" value="P:regulation of transcription by RNA polymerase II"/>
    <property type="evidence" value="ECO:0007669"/>
    <property type="project" value="TreeGrafter"/>
</dbReference>
<dbReference type="PANTHER" id="PTHR13793:SF164">
    <property type="entry name" value="ALHAMBRA, ISOFORM P"/>
    <property type="match status" value="1"/>
</dbReference>
<dbReference type="PROSITE" id="PS50016">
    <property type="entry name" value="ZF_PHD_2"/>
    <property type="match status" value="2"/>
</dbReference>
<dbReference type="SUPFAM" id="SSF57903">
    <property type="entry name" value="FYVE/PHD zinc finger"/>
    <property type="match status" value="1"/>
</dbReference>
<proteinExistence type="predicted"/>
<feature type="compositionally biased region" description="Low complexity" evidence="6">
    <location>
        <begin position="786"/>
        <end position="802"/>
    </location>
</feature>
<dbReference type="InterPro" id="IPR001965">
    <property type="entry name" value="Znf_PHD"/>
</dbReference>
<dbReference type="CDD" id="cd15574">
    <property type="entry name" value="PHD_AF10_AF17"/>
    <property type="match status" value="1"/>
</dbReference>
<feature type="coiled-coil region" evidence="5">
    <location>
        <begin position="842"/>
        <end position="869"/>
    </location>
</feature>
<feature type="region of interest" description="Disordered" evidence="6">
    <location>
        <begin position="767"/>
        <end position="810"/>
    </location>
</feature>
<dbReference type="PANTHER" id="PTHR13793">
    <property type="entry name" value="PHD FINGER PROTEINS"/>
    <property type="match status" value="1"/>
</dbReference>
<feature type="compositionally biased region" description="Polar residues" evidence="6">
    <location>
        <begin position="886"/>
        <end position="928"/>
    </location>
</feature>
<name>A0A8J9YQA0_BRALA</name>
<evidence type="ECO:0000256" key="6">
    <source>
        <dbReference type="SAM" id="MobiDB-lite"/>
    </source>
</evidence>
<gene>
    <name evidence="9" type="primary">MLLT10</name>
    <name evidence="9" type="ORF">BLAG_LOCUS2771</name>
</gene>
<dbReference type="InterPro" id="IPR049781">
    <property type="entry name" value="AF10/AF17_PHD"/>
</dbReference>
<dbReference type="InterPro" id="IPR049773">
    <property type="entry name" value="AF10-like_CC"/>
</dbReference>
<feature type="region of interest" description="Disordered" evidence="6">
    <location>
        <begin position="679"/>
        <end position="714"/>
    </location>
</feature>
<feature type="compositionally biased region" description="Basic residues" evidence="6">
    <location>
        <begin position="612"/>
        <end position="622"/>
    </location>
</feature>
<feature type="region of interest" description="Disordered" evidence="6">
    <location>
        <begin position="646"/>
        <end position="665"/>
    </location>
</feature>
<dbReference type="Proteomes" id="UP000838412">
    <property type="component" value="Chromosome 10"/>
</dbReference>
<dbReference type="PROSITE" id="PS51805">
    <property type="entry name" value="EPHD"/>
    <property type="match status" value="1"/>
</dbReference>
<dbReference type="InterPro" id="IPR019787">
    <property type="entry name" value="Znf_PHD-finger"/>
</dbReference>
<organism evidence="9 10">
    <name type="scientific">Branchiostoma lanceolatum</name>
    <name type="common">Common lancelet</name>
    <name type="synonym">Amphioxus lanceolatum</name>
    <dbReference type="NCBI Taxonomy" id="7740"/>
    <lineage>
        <taxon>Eukaryota</taxon>
        <taxon>Metazoa</taxon>
        <taxon>Chordata</taxon>
        <taxon>Cephalochordata</taxon>
        <taxon>Leptocardii</taxon>
        <taxon>Amphioxiformes</taxon>
        <taxon>Branchiostomatidae</taxon>
        <taxon>Branchiostoma</taxon>
    </lineage>
</organism>
<feature type="compositionally biased region" description="Polar residues" evidence="6">
    <location>
        <begin position="584"/>
        <end position="596"/>
    </location>
</feature>
<feature type="region of interest" description="Disordered" evidence="6">
    <location>
        <begin position="1159"/>
        <end position="1202"/>
    </location>
</feature>
<keyword evidence="2 4" id="KW-0863">Zinc-finger</keyword>
<dbReference type="GO" id="GO:0008270">
    <property type="term" value="F:zinc ion binding"/>
    <property type="evidence" value="ECO:0007669"/>
    <property type="project" value="UniProtKB-KW"/>
</dbReference>
<dbReference type="Gene3D" id="3.30.40.10">
    <property type="entry name" value="Zinc/RING finger domain, C3HC4 (zinc finger)"/>
    <property type="match status" value="2"/>
</dbReference>
<dbReference type="InterPro" id="IPR050701">
    <property type="entry name" value="Histone_Mod_Regulator"/>
</dbReference>
<dbReference type="AlphaFoldDB" id="A0A8J9YQA0"/>
<feature type="compositionally biased region" description="Polar residues" evidence="6">
    <location>
        <begin position="965"/>
        <end position="975"/>
    </location>
</feature>
<keyword evidence="5" id="KW-0175">Coiled coil</keyword>
<evidence type="ECO:0000256" key="4">
    <source>
        <dbReference type="PROSITE-ProRule" id="PRU00146"/>
    </source>
</evidence>
<dbReference type="InterPro" id="IPR034732">
    <property type="entry name" value="EPHD"/>
</dbReference>
<dbReference type="GO" id="GO:0005634">
    <property type="term" value="C:nucleus"/>
    <property type="evidence" value="ECO:0007669"/>
    <property type="project" value="TreeGrafter"/>
</dbReference>